<keyword evidence="1" id="KW-0863">Zinc-finger</keyword>
<feature type="non-terminal residue" evidence="5">
    <location>
        <position position="1242"/>
    </location>
</feature>
<organism evidence="5 6">
    <name type="scientific">Mesorhabditis spiculigera</name>
    <dbReference type="NCBI Taxonomy" id="96644"/>
    <lineage>
        <taxon>Eukaryota</taxon>
        <taxon>Metazoa</taxon>
        <taxon>Ecdysozoa</taxon>
        <taxon>Nematoda</taxon>
        <taxon>Chromadorea</taxon>
        <taxon>Rhabditida</taxon>
        <taxon>Rhabditina</taxon>
        <taxon>Rhabditomorpha</taxon>
        <taxon>Rhabditoidea</taxon>
        <taxon>Rhabditidae</taxon>
        <taxon>Mesorhabditinae</taxon>
        <taxon>Mesorhabditis</taxon>
    </lineage>
</organism>
<dbReference type="AlphaFoldDB" id="A0AA36D6K4"/>
<comment type="function">
    <text evidence="1">Ubiquitin ligase protein which is a component of the N-end rule pathway. Recognizes and binds to proteins bearing specific N-terminal residues that are destabilizing according to the N-end rule, leading to their ubiquitination and subsequent degradation.</text>
</comment>
<dbReference type="InterPro" id="IPR044046">
    <property type="entry name" value="E3_ligase_UBR-like_C"/>
</dbReference>
<accession>A0AA36D6K4</accession>
<dbReference type="GO" id="GO:0016567">
    <property type="term" value="P:protein ubiquitination"/>
    <property type="evidence" value="ECO:0007669"/>
    <property type="project" value="UniProtKB-UniRule"/>
</dbReference>
<feature type="domain" description="E3 ubiquitin-protein ligase UBR1-like winged-helix" evidence="4">
    <location>
        <begin position="226"/>
        <end position="319"/>
    </location>
</feature>
<dbReference type="GO" id="GO:0008270">
    <property type="term" value="F:zinc ion binding"/>
    <property type="evidence" value="ECO:0007669"/>
    <property type="project" value="UniProtKB-UniRule"/>
</dbReference>
<comment type="similarity">
    <text evidence="1">Belongs to the E3 ubiquitin-protein ligase UBR1-like family.</text>
</comment>
<keyword evidence="1" id="KW-0833">Ubl conjugation pathway</keyword>
<dbReference type="GO" id="GO:0000151">
    <property type="term" value="C:ubiquitin ligase complex"/>
    <property type="evidence" value="ECO:0007669"/>
    <property type="project" value="TreeGrafter"/>
</dbReference>
<evidence type="ECO:0000256" key="1">
    <source>
        <dbReference type="RuleBase" id="RU366018"/>
    </source>
</evidence>
<comment type="pathway">
    <text evidence="1">Protein modification; protein ubiquitination.</text>
</comment>
<name>A0AA36D6K4_9BILA</name>
<keyword evidence="6" id="KW-1185">Reference proteome</keyword>
<evidence type="ECO:0000256" key="2">
    <source>
        <dbReference type="SAM" id="MobiDB-lite"/>
    </source>
</evidence>
<sequence length="1242" mass="141047">MLIADFRDFVQFCASKLPTDWFWDAVLESFHLQDVFAWAGRPRRPESQDDDAQALVTEITGFKITKKFRMKVRSETDGGPLSPTAEGSPAMAGDSTESQDSRAEPGAKVAKMEGTSGSPGIQTPLLSPSQEAGPSSPRPAPSSSSTTPEQGDGKVVSNPYFKRRGSLSGRSSPPPPVIHEICWKGQKSDVVTREDWIPPLVSGALRTIAQCIVMKGNWEPDSRKVIHNELIYELCISDHTRSRLKACVSDKGSRGIPDGESLFEQQLAKVADFVQPTSTTQGMYRLKDEAWLTDFCPIPLQVRAMTNRVWAEVLNRVQERDRARLAADDPRKKATTPLWVPYRLINFHSNNPMEMALGGLVECERFFEMSVIVLRAVAQTHLVHENSLQLVVYLLSLSLKFAQVIPDERREKLVSHFTKIYRVHDIDGFRETHLLGTLLRFCNDAATKAPSAEFVRVLQNELTHEPVDRIIGGQFEYIARVCNLLALVSPAARTILDKLYKNTQQQPDSPAESTESSERRAAAKRRMEQFLARNKQQNQETMKKIMEAEGVTQDEVDEMDTSGEQVKLYDCPICGDSTPNTLESPVGMMCRLTPNFIVGAMVDVDAPPATLLEMHNKYGEQGLSVDRKSRKAWDQRRAALYTKGCEQVGAEPIQPGQSRVDLHRYQYQIEADCEHELKTCGHTAHIACIDHYTATLNFQDLGLEHQYPFEMNCPSCRAQMNCVLPLKLDLADEAPIHRQTEMTPDVIKEKVLRSVTECQRCFESQDIQRLFNAHYGGNLHGIYDRQRSDHLSLHNYLVALIKGNVERNLVRAQLNMKPKTSRTSIAENLIPALAHHSPLADRNMTLLATRDLFEIEPPPQTFVSQQVRFYDRIMHVDEQMEMMRPSKPPEEIDMDEVLYRTSDVPLLIAEPKALLVRLTAFIIANPELSPPEKNALCQAVAKRCHDVALLRASVQLHLRSNERDLRETATADYGPLRYHFVVADALVNTPLIAEKAIQPCDRMPDFSTVLPEVSAHFLRFITQLWLEIGMAEGTLEELCSKIAISADMRYSDDVIRRFVKAAAPAYVMQQGCGFPLSREPILYRPWTILELPDNYEDIFEKFYRRKCVHCGECPANPFICLLCSQICCITSCCDQTHGQVAQNEVERHALDAEHGLSIFLAMSTCWVFIVRKRRYLSWGGLYLDKYGEEDKWMRRGKPLFLSKERMKALQNDWVEMSFHDQERRGWHQFEELIQDIESRNMH</sequence>
<gene>
    <name evidence="5" type="ORF">MSPICULIGERA_LOCUS19876</name>
</gene>
<evidence type="ECO:0000259" key="3">
    <source>
        <dbReference type="Pfam" id="PF18995"/>
    </source>
</evidence>
<comment type="caution">
    <text evidence="5">The sequence shown here is derived from an EMBL/GenBank/DDBJ whole genome shotgun (WGS) entry which is preliminary data.</text>
</comment>
<feature type="domain" description="E3 ubiquitin-protein ligase UBR-like C-terminal" evidence="3">
    <location>
        <begin position="1055"/>
        <end position="1214"/>
    </location>
</feature>
<dbReference type="EMBL" id="CATQJA010002663">
    <property type="protein sequence ID" value="CAJ0581721.1"/>
    <property type="molecule type" value="Genomic_DNA"/>
</dbReference>
<dbReference type="InterPro" id="IPR055194">
    <property type="entry name" value="UBR1-like_WH"/>
</dbReference>
<reference evidence="5" key="1">
    <citation type="submission" date="2023-06" db="EMBL/GenBank/DDBJ databases">
        <authorList>
            <person name="Delattre M."/>
        </authorList>
    </citation>
    <scope>NUCLEOTIDE SEQUENCE</scope>
    <source>
        <strain evidence="5">AF72</strain>
    </source>
</reference>
<keyword evidence="1" id="KW-0862">Zinc</keyword>
<dbReference type="Pfam" id="PF18995">
    <property type="entry name" value="PRT6_C"/>
    <property type="match status" value="1"/>
</dbReference>
<feature type="region of interest" description="Disordered" evidence="2">
    <location>
        <begin position="70"/>
        <end position="175"/>
    </location>
</feature>
<feature type="compositionally biased region" description="Polar residues" evidence="2">
    <location>
        <begin position="115"/>
        <end position="133"/>
    </location>
</feature>
<dbReference type="Pfam" id="PF22960">
    <property type="entry name" value="WHD_UBR1"/>
    <property type="match status" value="1"/>
</dbReference>
<dbReference type="EC" id="2.3.2.27" evidence="1"/>
<keyword evidence="1" id="KW-0479">Metal-binding</keyword>
<feature type="compositionally biased region" description="Basic and acidic residues" evidence="2">
    <location>
        <begin position="516"/>
        <end position="525"/>
    </location>
</feature>
<dbReference type="GO" id="GO:0071596">
    <property type="term" value="P:ubiquitin-dependent protein catabolic process via the N-end rule pathway"/>
    <property type="evidence" value="ECO:0007669"/>
    <property type="project" value="UniProtKB-UniRule"/>
</dbReference>
<dbReference type="Proteomes" id="UP001177023">
    <property type="component" value="Unassembled WGS sequence"/>
</dbReference>
<protein>
    <recommendedName>
        <fullName evidence="1">E3 ubiquitin-protein ligase</fullName>
        <ecNumber evidence="1">2.3.2.27</ecNumber>
    </recommendedName>
</protein>
<comment type="catalytic activity">
    <reaction evidence="1">
        <text>S-ubiquitinyl-[E2 ubiquitin-conjugating enzyme]-L-cysteine + [acceptor protein]-L-lysine = [E2 ubiquitin-conjugating enzyme]-L-cysteine + N(6)-ubiquitinyl-[acceptor protein]-L-lysine.</text>
        <dbReference type="EC" id="2.3.2.27"/>
    </reaction>
</comment>
<dbReference type="InterPro" id="IPR039164">
    <property type="entry name" value="UBR1-like"/>
</dbReference>
<dbReference type="GO" id="GO:0005737">
    <property type="term" value="C:cytoplasm"/>
    <property type="evidence" value="ECO:0007669"/>
    <property type="project" value="TreeGrafter"/>
</dbReference>
<dbReference type="PANTHER" id="PTHR21497:SF39">
    <property type="entry name" value="E3 UBIQUITIN-PROTEIN LIGASE UBR3"/>
    <property type="match status" value="1"/>
</dbReference>
<dbReference type="PANTHER" id="PTHR21497">
    <property type="entry name" value="UBIQUITIN LIGASE E3 ALPHA-RELATED"/>
    <property type="match status" value="1"/>
</dbReference>
<evidence type="ECO:0000259" key="4">
    <source>
        <dbReference type="Pfam" id="PF22960"/>
    </source>
</evidence>
<evidence type="ECO:0000313" key="6">
    <source>
        <dbReference type="Proteomes" id="UP001177023"/>
    </source>
</evidence>
<evidence type="ECO:0000313" key="5">
    <source>
        <dbReference type="EMBL" id="CAJ0581721.1"/>
    </source>
</evidence>
<proteinExistence type="inferred from homology"/>
<dbReference type="GO" id="GO:0061630">
    <property type="term" value="F:ubiquitin protein ligase activity"/>
    <property type="evidence" value="ECO:0007669"/>
    <property type="project" value="UniProtKB-UniRule"/>
</dbReference>
<keyword evidence="1" id="KW-0808">Transferase</keyword>
<feature type="region of interest" description="Disordered" evidence="2">
    <location>
        <begin position="502"/>
        <end position="525"/>
    </location>
</feature>